<evidence type="ECO:0000256" key="1">
    <source>
        <dbReference type="ARBA" id="ARBA00013260"/>
    </source>
</evidence>
<organism evidence="9 10">
    <name type="scientific">Spirochaeta isovalerica</name>
    <dbReference type="NCBI Taxonomy" id="150"/>
    <lineage>
        <taxon>Bacteria</taxon>
        <taxon>Pseudomonadati</taxon>
        <taxon>Spirochaetota</taxon>
        <taxon>Spirochaetia</taxon>
        <taxon>Spirochaetales</taxon>
        <taxon>Spirochaetaceae</taxon>
        <taxon>Spirochaeta</taxon>
    </lineage>
</organism>
<dbReference type="EC" id="3.1.1.29" evidence="1 8"/>
<dbReference type="PANTHER" id="PTHR17224:SF1">
    <property type="entry name" value="PEPTIDYL-TRNA HYDROLASE"/>
    <property type="match status" value="1"/>
</dbReference>
<dbReference type="RefSeq" id="WP_184742182.1">
    <property type="nucleotide sequence ID" value="NZ_JACHGJ010000001.1"/>
</dbReference>
<dbReference type="SUPFAM" id="SSF53178">
    <property type="entry name" value="Peptidyl-tRNA hydrolase-like"/>
    <property type="match status" value="1"/>
</dbReference>
<dbReference type="InterPro" id="IPR001328">
    <property type="entry name" value="Pept_tRNA_hydro"/>
</dbReference>
<reference evidence="9 10" key="1">
    <citation type="submission" date="2020-08" db="EMBL/GenBank/DDBJ databases">
        <title>Genomic Encyclopedia of Type Strains, Phase IV (KMG-IV): sequencing the most valuable type-strain genomes for metagenomic binning, comparative biology and taxonomic classification.</title>
        <authorList>
            <person name="Goeker M."/>
        </authorList>
    </citation>
    <scope>NUCLEOTIDE SEQUENCE [LARGE SCALE GENOMIC DNA]</scope>
    <source>
        <strain evidence="9 10">DSM 2461</strain>
    </source>
</reference>
<evidence type="ECO:0000256" key="5">
    <source>
        <dbReference type="ARBA" id="ARBA00022884"/>
    </source>
</evidence>
<dbReference type="GO" id="GO:0000049">
    <property type="term" value="F:tRNA binding"/>
    <property type="evidence" value="ECO:0007669"/>
    <property type="project" value="UniProtKB-UniRule"/>
</dbReference>
<dbReference type="PROSITE" id="PS01196">
    <property type="entry name" value="PEPT_TRNA_HYDROL_2"/>
    <property type="match status" value="1"/>
</dbReference>
<dbReference type="InterPro" id="IPR018171">
    <property type="entry name" value="Pept_tRNA_hydro_CS"/>
</dbReference>
<evidence type="ECO:0000256" key="3">
    <source>
        <dbReference type="ARBA" id="ARBA00022555"/>
    </source>
</evidence>
<evidence type="ECO:0000313" key="9">
    <source>
        <dbReference type="EMBL" id="MBB6478389.1"/>
    </source>
</evidence>
<dbReference type="Proteomes" id="UP000587760">
    <property type="component" value="Unassembled WGS sequence"/>
</dbReference>
<evidence type="ECO:0000313" key="10">
    <source>
        <dbReference type="Proteomes" id="UP000587760"/>
    </source>
</evidence>
<evidence type="ECO:0000256" key="7">
    <source>
        <dbReference type="ARBA" id="ARBA00050038"/>
    </source>
</evidence>
<evidence type="ECO:0000256" key="8">
    <source>
        <dbReference type="HAMAP-Rule" id="MF_00083"/>
    </source>
</evidence>
<comment type="similarity">
    <text evidence="6 8">Belongs to the PTH family.</text>
</comment>
<name>A0A841R5U1_9SPIO</name>
<proteinExistence type="inferred from homology"/>
<comment type="catalytic activity">
    <reaction evidence="8">
        <text>an N-acyl-L-alpha-aminoacyl-tRNA + H2O = an N-acyl-L-amino acid + a tRNA + H(+)</text>
        <dbReference type="Rhea" id="RHEA:54448"/>
        <dbReference type="Rhea" id="RHEA-COMP:10123"/>
        <dbReference type="Rhea" id="RHEA-COMP:13883"/>
        <dbReference type="ChEBI" id="CHEBI:15377"/>
        <dbReference type="ChEBI" id="CHEBI:15378"/>
        <dbReference type="ChEBI" id="CHEBI:59874"/>
        <dbReference type="ChEBI" id="CHEBI:78442"/>
        <dbReference type="ChEBI" id="CHEBI:138191"/>
        <dbReference type="EC" id="3.1.1.29"/>
    </reaction>
</comment>
<feature type="binding site" evidence="8">
    <location>
        <position position="15"/>
    </location>
    <ligand>
        <name>tRNA</name>
        <dbReference type="ChEBI" id="CHEBI:17843"/>
    </ligand>
</feature>
<keyword evidence="10" id="KW-1185">Reference proteome</keyword>
<dbReference type="PANTHER" id="PTHR17224">
    <property type="entry name" value="PEPTIDYL-TRNA HYDROLASE"/>
    <property type="match status" value="1"/>
</dbReference>
<feature type="active site" description="Proton acceptor" evidence="8">
    <location>
        <position position="20"/>
    </location>
</feature>
<comment type="subcellular location">
    <subcellularLocation>
        <location evidence="8">Cytoplasm</location>
    </subcellularLocation>
</comment>
<comment type="function">
    <text evidence="8">Catalyzes the release of premature peptidyl moieties from peptidyl-tRNA molecules trapped in stalled 50S ribosomal subunits, and thus maintains levels of free tRNAs and 50S ribosomes.</text>
</comment>
<dbReference type="GO" id="GO:0005737">
    <property type="term" value="C:cytoplasm"/>
    <property type="evidence" value="ECO:0007669"/>
    <property type="project" value="UniProtKB-SubCell"/>
</dbReference>
<comment type="subunit">
    <text evidence="8">Monomer.</text>
</comment>
<feature type="binding site" evidence="8">
    <location>
        <position position="112"/>
    </location>
    <ligand>
        <name>tRNA</name>
        <dbReference type="ChEBI" id="CHEBI:17843"/>
    </ligand>
</feature>
<keyword evidence="2 8" id="KW-0963">Cytoplasm</keyword>
<dbReference type="Gene3D" id="3.40.50.1470">
    <property type="entry name" value="Peptidyl-tRNA hydrolase"/>
    <property type="match status" value="1"/>
</dbReference>
<feature type="site" description="Discriminates between blocked and unblocked aminoacyl-tRNA" evidence="8">
    <location>
        <position position="10"/>
    </location>
</feature>
<comment type="function">
    <text evidence="8">Hydrolyzes ribosome-free peptidyl-tRNAs (with 1 or more amino acids incorporated), which drop off the ribosome during protein synthesis, or as a result of ribosome stalling.</text>
</comment>
<evidence type="ECO:0000256" key="2">
    <source>
        <dbReference type="ARBA" id="ARBA00022490"/>
    </source>
</evidence>
<dbReference type="GO" id="GO:0072344">
    <property type="term" value="P:rescue of stalled ribosome"/>
    <property type="evidence" value="ECO:0007669"/>
    <property type="project" value="UniProtKB-UniRule"/>
</dbReference>
<protein>
    <recommendedName>
        <fullName evidence="7 8">Peptidyl-tRNA hydrolase</fullName>
        <shortName evidence="8">Pth</shortName>
        <ecNumber evidence="1 8">3.1.1.29</ecNumber>
    </recommendedName>
</protein>
<dbReference type="EMBL" id="JACHGJ010000001">
    <property type="protein sequence ID" value="MBB6478389.1"/>
    <property type="molecule type" value="Genomic_DNA"/>
</dbReference>
<feature type="binding site" evidence="8">
    <location>
        <position position="66"/>
    </location>
    <ligand>
        <name>tRNA</name>
        <dbReference type="ChEBI" id="CHEBI:17843"/>
    </ligand>
</feature>
<dbReference type="InterPro" id="IPR036416">
    <property type="entry name" value="Pept_tRNA_hydro_sf"/>
</dbReference>
<dbReference type="GO" id="GO:0004045">
    <property type="term" value="F:peptidyl-tRNA hydrolase activity"/>
    <property type="evidence" value="ECO:0007669"/>
    <property type="project" value="UniProtKB-UniRule"/>
</dbReference>
<evidence type="ECO:0000256" key="4">
    <source>
        <dbReference type="ARBA" id="ARBA00022801"/>
    </source>
</evidence>
<keyword evidence="3 8" id="KW-0820">tRNA-binding</keyword>
<feature type="site" description="Stabilizes the basic form of H active site to accept a proton" evidence="8">
    <location>
        <position position="91"/>
    </location>
</feature>
<dbReference type="CDD" id="cd00462">
    <property type="entry name" value="PTH"/>
    <property type="match status" value="1"/>
</dbReference>
<dbReference type="NCBIfam" id="TIGR00447">
    <property type="entry name" value="pth"/>
    <property type="match status" value="1"/>
</dbReference>
<gene>
    <name evidence="8" type="primary">pth</name>
    <name evidence="9" type="ORF">HNR50_000022</name>
</gene>
<keyword evidence="4 8" id="KW-0378">Hydrolase</keyword>
<feature type="binding site" evidence="8">
    <location>
        <position position="64"/>
    </location>
    <ligand>
        <name>tRNA</name>
        <dbReference type="ChEBI" id="CHEBI:17843"/>
    </ligand>
</feature>
<keyword evidence="5 8" id="KW-0694">RNA-binding</keyword>
<dbReference type="GO" id="GO:0006515">
    <property type="term" value="P:protein quality control for misfolded or incompletely synthesized proteins"/>
    <property type="evidence" value="ECO:0007669"/>
    <property type="project" value="UniProtKB-UniRule"/>
</dbReference>
<dbReference type="AlphaFoldDB" id="A0A841R5U1"/>
<dbReference type="HAMAP" id="MF_00083">
    <property type="entry name" value="Pept_tRNA_hydro_bact"/>
    <property type="match status" value="1"/>
</dbReference>
<evidence type="ECO:0000256" key="6">
    <source>
        <dbReference type="ARBA" id="ARBA00038063"/>
    </source>
</evidence>
<accession>A0A841R5U1</accession>
<comment type="caution">
    <text evidence="9">The sequence shown here is derived from an EMBL/GenBank/DDBJ whole genome shotgun (WGS) entry which is preliminary data.</text>
</comment>
<dbReference type="Pfam" id="PF01195">
    <property type="entry name" value="Pept_tRNA_hydro"/>
    <property type="match status" value="1"/>
</dbReference>
<sequence>MIRMMVFLGNPGLQYKNTRHNAAWLCSDYMDELKNGHWQNKFKGSWLSCGSEDRKVIYLKPETYMNKSGESVGAAASFFKIKPEEILVVHDDLELPFGEIGFRTGGGLAGHNGLKSISSHLGTRDFHRFRIGIGRPVHGSISSWVTGRFSGEEEIHLSLILEKSADMLLSYPGKEINKVVQSKIKVIN</sequence>